<protein>
    <recommendedName>
        <fullName evidence="1">NAD(P)-binding domain-containing protein</fullName>
    </recommendedName>
</protein>
<dbReference type="InterPro" id="IPR051606">
    <property type="entry name" value="Polyketide_Oxido-like"/>
</dbReference>
<dbReference type="PANTHER" id="PTHR43355:SF2">
    <property type="entry name" value="FLAVIN REDUCTASE (NADPH)"/>
    <property type="match status" value="1"/>
</dbReference>
<sequence>MKITLFGATGQLGSECLQQAVAAGHELTILVRSAKKISAELRSKVCVVEGDALCPEDVWRVIAADTDAVLFAIGVDKHSPPDLCTDVTRIILDALRGDCGARFIWCGGGSTFVEQDVIGFGAKFVRKFAETFMSLRHIDKEHQYLLLKSYPDIPHIGVRPLQMTPGPMRGDYRLGFDRFNGFSRISFADCAHAMLAMLEDDRWLHRAPIVQY</sequence>
<dbReference type="SUPFAM" id="SSF51735">
    <property type="entry name" value="NAD(P)-binding Rossmann-fold domains"/>
    <property type="match status" value="1"/>
</dbReference>
<evidence type="ECO:0000313" key="2">
    <source>
        <dbReference type="EMBL" id="AMO66911.1"/>
    </source>
</evidence>
<accession>A0A127M111</accession>
<name>A0A127M111_9GAMM</name>
<dbReference type="Pfam" id="PF13460">
    <property type="entry name" value="NAD_binding_10"/>
    <property type="match status" value="1"/>
</dbReference>
<evidence type="ECO:0000313" key="3">
    <source>
        <dbReference type="Proteomes" id="UP000074119"/>
    </source>
</evidence>
<proteinExistence type="predicted"/>
<organism evidence="2 3">
    <name type="scientific">Zhongshania aliphaticivorans</name>
    <dbReference type="NCBI Taxonomy" id="1470434"/>
    <lineage>
        <taxon>Bacteria</taxon>
        <taxon>Pseudomonadati</taxon>
        <taxon>Pseudomonadota</taxon>
        <taxon>Gammaproteobacteria</taxon>
        <taxon>Cellvibrionales</taxon>
        <taxon>Spongiibacteraceae</taxon>
        <taxon>Zhongshania</taxon>
    </lineage>
</organism>
<dbReference type="KEGG" id="zal:AZF00_00720"/>
<dbReference type="GO" id="GO:0004074">
    <property type="term" value="F:biliverdin reductase [NAD(P)H] activity"/>
    <property type="evidence" value="ECO:0007669"/>
    <property type="project" value="TreeGrafter"/>
</dbReference>
<dbReference type="GO" id="GO:0042602">
    <property type="term" value="F:riboflavin reductase (NADPH) activity"/>
    <property type="evidence" value="ECO:0007669"/>
    <property type="project" value="TreeGrafter"/>
</dbReference>
<dbReference type="InterPro" id="IPR016040">
    <property type="entry name" value="NAD(P)-bd_dom"/>
</dbReference>
<reference evidence="2 3" key="1">
    <citation type="submission" date="2015-12" db="EMBL/GenBank/DDBJ databases">
        <authorList>
            <person name="Shamseldin A."/>
            <person name="Moawad H."/>
            <person name="Abd El-Rahim W.M."/>
            <person name="Sadowsky M.J."/>
        </authorList>
    </citation>
    <scope>NUCLEOTIDE SEQUENCE [LARGE SCALE GENOMIC DNA]</scope>
    <source>
        <strain evidence="2 3">SM2</strain>
    </source>
</reference>
<dbReference type="PANTHER" id="PTHR43355">
    <property type="entry name" value="FLAVIN REDUCTASE (NADPH)"/>
    <property type="match status" value="1"/>
</dbReference>
<dbReference type="AlphaFoldDB" id="A0A127M111"/>
<dbReference type="Gene3D" id="3.40.50.720">
    <property type="entry name" value="NAD(P)-binding Rossmann-like Domain"/>
    <property type="match status" value="1"/>
</dbReference>
<dbReference type="Proteomes" id="UP000074119">
    <property type="component" value="Chromosome"/>
</dbReference>
<dbReference type="EMBL" id="CP014544">
    <property type="protein sequence ID" value="AMO66911.1"/>
    <property type="molecule type" value="Genomic_DNA"/>
</dbReference>
<dbReference type="STRING" id="1470434.AZF00_00720"/>
<dbReference type="RefSeq" id="WP_062382384.1">
    <property type="nucleotide sequence ID" value="NZ_CP014544.1"/>
</dbReference>
<gene>
    <name evidence="2" type="ORF">AZF00_00720</name>
</gene>
<evidence type="ECO:0000259" key="1">
    <source>
        <dbReference type="Pfam" id="PF13460"/>
    </source>
</evidence>
<feature type="domain" description="NAD(P)-binding" evidence="1">
    <location>
        <begin position="7"/>
        <end position="200"/>
    </location>
</feature>
<dbReference type="InterPro" id="IPR036291">
    <property type="entry name" value="NAD(P)-bd_dom_sf"/>
</dbReference>